<feature type="transmembrane region" description="Helical" evidence="6">
    <location>
        <begin position="622"/>
        <end position="644"/>
    </location>
</feature>
<evidence type="ECO:0000256" key="5">
    <source>
        <dbReference type="ARBA" id="ARBA00023136"/>
    </source>
</evidence>
<feature type="transmembrane region" description="Helical" evidence="6">
    <location>
        <begin position="217"/>
        <end position="243"/>
    </location>
</feature>
<feature type="transmembrane region" description="Helical" evidence="6">
    <location>
        <begin position="472"/>
        <end position="493"/>
    </location>
</feature>
<keyword evidence="2" id="KW-0813">Transport</keyword>
<dbReference type="Proteomes" id="UP001152797">
    <property type="component" value="Unassembled WGS sequence"/>
</dbReference>
<dbReference type="InterPro" id="IPR023271">
    <property type="entry name" value="Aquaporin-like"/>
</dbReference>
<feature type="transmembrane region" description="Helical" evidence="6">
    <location>
        <begin position="513"/>
        <end position="537"/>
    </location>
</feature>
<sequence length="773" mass="78940">MSEPSLPAKCTAEFVGTFLLIFTVGCNVLVCYSLLFGQSFNLAPAKGFSWYHAGLCELLYTFMLTFVVMNVAAAKKNATEKNQYYGMAIAFTVVAGAYGAGAVSGGCFNPAVALGIDVSSAGLGFGWSLAYIVFELLGAGMAAALFKVVRPEDFSGEKSQVTELVSEFLGTYMLVLTVGLNVLGKSKAAAFSIAAGLTSMIYALGDGATFALGPVGFSTWAGVSVAEIVYTFVLCFVVLCVAVSERTKASHLFGLAIGSCVTVGGFAIGGISGGSLFGIAAANIINGGFFYKALIYSALEVVGGVAAAGVFKVTHEAVKMSEPSLPAKCTAEFVGTFLLIFTVGCNVLGGSPIWAGVSIAFVLMVCIYALGGISGANFNPAVSVTLGISRALGGPGLDWKTVGIYSGVQCAGGITAAVCYSLLFGQSFNLAPAKGFSWYHAGLCELLYTFMLTFVVMNVAAAKKNATEKNQYYGMAIAFTVVAGAYGAGAVSGGCFNPAVALGIDVSSAGLGFGWSLAYIVFELLGAGMAAALFKVVRPEDFSGEKSQVTELVSEFLGTYMLVLTVGLNVLGKSKAAAFSIAAGLTSMIYALGDVSGAHFNPAVTVAILASGRCPDLTPAKAGMYAGVQIAGGIAAALTYAFIYQGATFALGPVGFSTWAGVSVAEIVYTFVLCFVVLCVAVSERTKASHLFGLAIGSCVTVGGFAIGGISGGSLNPAVSFGIAAANIINGGFFYKALIYSALEVVGGVAAAGVFKVTHEVESALPEGKDMEA</sequence>
<evidence type="ECO:0000256" key="3">
    <source>
        <dbReference type="ARBA" id="ARBA00022692"/>
    </source>
</evidence>
<name>A0A9P1BVP5_9DINO</name>
<organism evidence="7">
    <name type="scientific">Cladocopium goreaui</name>
    <dbReference type="NCBI Taxonomy" id="2562237"/>
    <lineage>
        <taxon>Eukaryota</taxon>
        <taxon>Sar</taxon>
        <taxon>Alveolata</taxon>
        <taxon>Dinophyceae</taxon>
        <taxon>Suessiales</taxon>
        <taxon>Symbiodiniaceae</taxon>
        <taxon>Cladocopium</taxon>
    </lineage>
</organism>
<gene>
    <name evidence="7" type="ORF">C1SCF055_LOCUS8129</name>
</gene>
<keyword evidence="4 6" id="KW-1133">Transmembrane helix</keyword>
<keyword evidence="3 6" id="KW-0812">Transmembrane</keyword>
<feature type="transmembrane region" description="Helical" evidence="6">
    <location>
        <begin position="436"/>
        <end position="460"/>
    </location>
</feature>
<keyword evidence="5 6" id="KW-0472">Membrane</keyword>
<dbReference type="EMBL" id="CAMXCT020000546">
    <property type="protein sequence ID" value="CAL1133608.1"/>
    <property type="molecule type" value="Genomic_DNA"/>
</dbReference>
<feature type="transmembrane region" description="Helical" evidence="6">
    <location>
        <begin position="188"/>
        <end position="205"/>
    </location>
</feature>
<dbReference type="PANTHER" id="PTHR45724:SF13">
    <property type="entry name" value="AQUAPORIN NIP1-1-RELATED"/>
    <property type="match status" value="1"/>
</dbReference>
<evidence type="ECO:0000256" key="2">
    <source>
        <dbReference type="ARBA" id="ARBA00022448"/>
    </source>
</evidence>
<dbReference type="GO" id="GO:0016020">
    <property type="term" value="C:membrane"/>
    <property type="evidence" value="ECO:0007669"/>
    <property type="project" value="UniProtKB-SubCell"/>
</dbReference>
<evidence type="ECO:0000256" key="4">
    <source>
        <dbReference type="ARBA" id="ARBA00022989"/>
    </source>
</evidence>
<dbReference type="Gene3D" id="1.20.1080.10">
    <property type="entry name" value="Glycerol uptake facilitator protein"/>
    <property type="match status" value="4"/>
</dbReference>
<feature type="transmembrane region" description="Helical" evidence="6">
    <location>
        <begin position="691"/>
        <end position="712"/>
    </location>
</feature>
<dbReference type="PRINTS" id="PR00783">
    <property type="entry name" value="MINTRINSICP"/>
</dbReference>
<dbReference type="SUPFAM" id="SSF81338">
    <property type="entry name" value="Aquaporin-like"/>
    <property type="match status" value="4"/>
</dbReference>
<protein>
    <submittedName>
        <fullName evidence="7">Uncharacterized protein</fullName>
    </submittedName>
</protein>
<dbReference type="InterPro" id="IPR034294">
    <property type="entry name" value="Aquaporin_transptr"/>
</dbReference>
<feature type="transmembrane region" description="Helical" evidence="6">
    <location>
        <begin position="402"/>
        <end position="424"/>
    </location>
</feature>
<accession>A0A9P1BVP5</accession>
<feature type="transmembrane region" description="Helical" evidence="6">
    <location>
        <begin position="359"/>
        <end position="382"/>
    </location>
</feature>
<dbReference type="GO" id="GO:0015267">
    <property type="term" value="F:channel activity"/>
    <property type="evidence" value="ECO:0007669"/>
    <property type="project" value="InterPro"/>
</dbReference>
<evidence type="ECO:0000256" key="1">
    <source>
        <dbReference type="ARBA" id="ARBA00004141"/>
    </source>
</evidence>
<feature type="transmembrane region" description="Helical" evidence="6">
    <location>
        <begin position="549"/>
        <end position="571"/>
    </location>
</feature>
<proteinExistence type="predicted"/>
<feature type="transmembrane region" description="Helical" evidence="6">
    <location>
        <begin position="656"/>
        <end position="679"/>
    </location>
</feature>
<feature type="transmembrane region" description="Helical" evidence="6">
    <location>
        <begin position="293"/>
        <end position="313"/>
    </location>
</feature>
<feature type="transmembrane region" description="Helical" evidence="6">
    <location>
        <begin position="333"/>
        <end position="353"/>
    </location>
</feature>
<reference evidence="8" key="2">
    <citation type="submission" date="2024-04" db="EMBL/GenBank/DDBJ databases">
        <authorList>
            <person name="Chen Y."/>
            <person name="Shah S."/>
            <person name="Dougan E. K."/>
            <person name="Thang M."/>
            <person name="Chan C."/>
        </authorList>
    </citation>
    <scope>NUCLEOTIDE SEQUENCE [LARGE SCALE GENOMIC DNA]</scope>
</reference>
<dbReference type="EMBL" id="CAMXCT010000546">
    <property type="protein sequence ID" value="CAI3980233.1"/>
    <property type="molecule type" value="Genomic_DNA"/>
</dbReference>
<dbReference type="OrthoDB" id="3222at2759"/>
<dbReference type="EMBL" id="CAMXCT030000546">
    <property type="protein sequence ID" value="CAL4767545.1"/>
    <property type="molecule type" value="Genomic_DNA"/>
</dbReference>
<comment type="caution">
    <text evidence="7">The sequence shown here is derived from an EMBL/GenBank/DDBJ whole genome shotgun (WGS) entry which is preliminary data.</text>
</comment>
<feature type="transmembrane region" description="Helical" evidence="6">
    <location>
        <begin position="255"/>
        <end position="281"/>
    </location>
</feature>
<feature type="transmembrane region" description="Helical" evidence="6">
    <location>
        <begin position="84"/>
        <end position="105"/>
    </location>
</feature>
<dbReference type="PROSITE" id="PS00221">
    <property type="entry name" value="MIP"/>
    <property type="match status" value="2"/>
</dbReference>
<feature type="transmembrane region" description="Helical" evidence="6">
    <location>
        <begin position="718"/>
        <end position="735"/>
    </location>
</feature>
<reference evidence="7" key="1">
    <citation type="submission" date="2022-10" db="EMBL/GenBank/DDBJ databases">
        <authorList>
            <person name="Chen Y."/>
            <person name="Dougan E. K."/>
            <person name="Chan C."/>
            <person name="Rhodes N."/>
            <person name="Thang M."/>
        </authorList>
    </citation>
    <scope>NUCLEOTIDE SEQUENCE</scope>
</reference>
<dbReference type="AlphaFoldDB" id="A0A9P1BVP5"/>
<evidence type="ECO:0000256" key="6">
    <source>
        <dbReference type="SAM" id="Phobius"/>
    </source>
</evidence>
<feature type="transmembrane region" description="Helical" evidence="6">
    <location>
        <begin position="577"/>
        <end position="610"/>
    </location>
</feature>
<feature type="transmembrane region" description="Helical" evidence="6">
    <location>
        <begin position="48"/>
        <end position="72"/>
    </location>
</feature>
<comment type="subcellular location">
    <subcellularLocation>
        <location evidence="1">Membrane</location>
        <topology evidence="1">Multi-pass membrane protein</topology>
    </subcellularLocation>
</comment>
<feature type="transmembrane region" description="Helical" evidence="6">
    <location>
        <begin position="125"/>
        <end position="149"/>
    </location>
</feature>
<dbReference type="PANTHER" id="PTHR45724">
    <property type="entry name" value="AQUAPORIN NIP2-1"/>
    <property type="match status" value="1"/>
</dbReference>
<dbReference type="InterPro" id="IPR022357">
    <property type="entry name" value="MIP_CS"/>
</dbReference>
<dbReference type="InterPro" id="IPR000425">
    <property type="entry name" value="MIP"/>
</dbReference>
<evidence type="ECO:0000313" key="9">
    <source>
        <dbReference type="Proteomes" id="UP001152797"/>
    </source>
</evidence>
<dbReference type="Pfam" id="PF00230">
    <property type="entry name" value="MIP"/>
    <property type="match status" value="3"/>
</dbReference>
<evidence type="ECO:0000313" key="8">
    <source>
        <dbReference type="EMBL" id="CAL1133608.1"/>
    </source>
</evidence>
<keyword evidence="9" id="KW-1185">Reference proteome</keyword>
<evidence type="ECO:0000313" key="7">
    <source>
        <dbReference type="EMBL" id="CAI3980233.1"/>
    </source>
</evidence>
<feature type="transmembrane region" description="Helical" evidence="6">
    <location>
        <begin position="12"/>
        <end position="36"/>
    </location>
</feature>